<keyword evidence="3" id="KW-1185">Reference proteome</keyword>
<dbReference type="EMBL" id="BTGU01000016">
    <property type="protein sequence ID" value="GMN43496.1"/>
    <property type="molecule type" value="Genomic_DNA"/>
</dbReference>
<sequence>MSCDNLATVRDVDDGKETSNSADLAPTKLPRKRWKEFAVVEEGVRRFPPLSLSKFSYLRVFRHVCPCSQFSKLCFQR</sequence>
<gene>
    <name evidence="2" type="ORF">TIFTF001_012701</name>
</gene>
<dbReference type="AlphaFoldDB" id="A0AA88D5E0"/>
<evidence type="ECO:0000313" key="3">
    <source>
        <dbReference type="Proteomes" id="UP001187192"/>
    </source>
</evidence>
<evidence type="ECO:0000313" key="2">
    <source>
        <dbReference type="EMBL" id="GMN43496.1"/>
    </source>
</evidence>
<accession>A0AA88D5E0</accession>
<evidence type="ECO:0000256" key="1">
    <source>
        <dbReference type="SAM" id="MobiDB-lite"/>
    </source>
</evidence>
<proteinExistence type="predicted"/>
<name>A0AA88D5E0_FICCA</name>
<dbReference type="Proteomes" id="UP001187192">
    <property type="component" value="Unassembled WGS sequence"/>
</dbReference>
<comment type="caution">
    <text evidence="2">The sequence shown here is derived from an EMBL/GenBank/DDBJ whole genome shotgun (WGS) entry which is preliminary data.</text>
</comment>
<organism evidence="2 3">
    <name type="scientific">Ficus carica</name>
    <name type="common">Common fig</name>
    <dbReference type="NCBI Taxonomy" id="3494"/>
    <lineage>
        <taxon>Eukaryota</taxon>
        <taxon>Viridiplantae</taxon>
        <taxon>Streptophyta</taxon>
        <taxon>Embryophyta</taxon>
        <taxon>Tracheophyta</taxon>
        <taxon>Spermatophyta</taxon>
        <taxon>Magnoliopsida</taxon>
        <taxon>eudicotyledons</taxon>
        <taxon>Gunneridae</taxon>
        <taxon>Pentapetalae</taxon>
        <taxon>rosids</taxon>
        <taxon>fabids</taxon>
        <taxon>Rosales</taxon>
        <taxon>Moraceae</taxon>
        <taxon>Ficeae</taxon>
        <taxon>Ficus</taxon>
    </lineage>
</organism>
<protein>
    <submittedName>
        <fullName evidence="2">Uncharacterized protein</fullName>
    </submittedName>
</protein>
<feature type="region of interest" description="Disordered" evidence="1">
    <location>
        <begin position="1"/>
        <end position="25"/>
    </location>
</feature>
<reference evidence="2" key="1">
    <citation type="submission" date="2023-07" db="EMBL/GenBank/DDBJ databases">
        <title>draft genome sequence of fig (Ficus carica).</title>
        <authorList>
            <person name="Takahashi T."/>
            <person name="Nishimura K."/>
        </authorList>
    </citation>
    <scope>NUCLEOTIDE SEQUENCE</scope>
</reference>